<gene>
    <name evidence="1" type="primary">lacZ2</name>
    <name evidence="1" type="ORF">rsdtw13_10470</name>
</gene>
<dbReference type="EMBL" id="BROD01000001">
    <property type="protein sequence ID" value="GKX65789.1"/>
    <property type="molecule type" value="Genomic_DNA"/>
</dbReference>
<proteinExistence type="predicted"/>
<comment type="caution">
    <text evidence="1">The sequence shown here is derived from an EMBL/GenBank/DDBJ whole genome shotgun (WGS) entry which is preliminary data.</text>
</comment>
<name>A0ACB5R9C3_9CLOT</name>
<organism evidence="1 2">
    <name type="scientific">Inconstantimicrobium mannanitabidum</name>
    <dbReference type="NCBI Taxonomy" id="1604901"/>
    <lineage>
        <taxon>Bacteria</taxon>
        <taxon>Bacillati</taxon>
        <taxon>Bacillota</taxon>
        <taxon>Clostridia</taxon>
        <taxon>Eubacteriales</taxon>
        <taxon>Clostridiaceae</taxon>
        <taxon>Inconstantimicrobium</taxon>
    </lineage>
</organism>
<evidence type="ECO:0000313" key="1">
    <source>
        <dbReference type="EMBL" id="GKX65789.1"/>
    </source>
</evidence>
<keyword evidence="2" id="KW-1185">Reference proteome</keyword>
<evidence type="ECO:0000313" key="2">
    <source>
        <dbReference type="Proteomes" id="UP001058074"/>
    </source>
</evidence>
<protein>
    <submittedName>
        <fullName evidence="1">Beta-galactosidase</fullName>
    </submittedName>
</protein>
<dbReference type="Proteomes" id="UP001058074">
    <property type="component" value="Unassembled WGS sequence"/>
</dbReference>
<sequence length="583" mass="67270">MENIFEIKDNFYLNGSPMKIISGSIHYFRVVPEYWRDRLEKLKAMGCNVVETYVPWNKHEEYKGHFNFEGILDIKKFIEIAQELGLFVIIRPSHYICAEWEFGGLPAWLLAEDGMRLRTTYEPFLRHLDEYYKELFKILTPLQVNYGGPIIMMQVENEYGYFGNDKRYLQTLNDLMRKHGAVVPFVTSDGTWGEALESGMFNTNEVLPTANFGSKTEEHFEKLRRVIADGPLMCMEFWNGWFTPWGGNISKRDAKETAEELDKILKDGHVNFYMFHGGTNFGFMNGANNYDKLEADITSYDYDAPISECGDITPKYKECKKVIGKYVDIPEVKFSTKIEKKSYGKLVVKEKVTLFNTLETISSAKYSDFTLSMEKLGQNYGYILYRSNVGRGRKAENFRLVGANDRAKIYVNQKEVLTQYGLELGKSVDLTLDKEENNIIDILVENMGRVNFSEKLNWQRKGIDYGVVIDKHAHAGWDHYTLPLNNMDKVNFELGYETGVPAFYKFELDIEELGDTFLRLDGWGKGCVFVNNFNIGRFWEIGPQKTLYIPAPLLKKGKNEFIVFETEGRTGNYIELVGVPDLG</sequence>
<reference evidence="1" key="1">
    <citation type="journal article" date="2025" name="Int. J. Syst. Evol. Microbiol.">
        <title>Inconstantimicrobium mannanitabidum sp. nov., a novel member of the family Clostridiaceae isolated from anoxic soil under the treatment of reductive soil disinfestation.</title>
        <authorList>
            <person name="Ueki A."/>
            <person name="Tonouchi A."/>
            <person name="Honma S."/>
            <person name="Kaku N."/>
            <person name="Ueki K."/>
        </authorList>
    </citation>
    <scope>NUCLEOTIDE SEQUENCE</scope>
    <source>
        <strain evidence="1">TW13</strain>
    </source>
</reference>
<accession>A0ACB5R9C3</accession>